<dbReference type="Proteomes" id="UP000562124">
    <property type="component" value="Unassembled WGS sequence"/>
</dbReference>
<keyword evidence="4" id="KW-1185">Reference proteome</keyword>
<comment type="caution">
    <text evidence="3">The sequence shown here is derived from an EMBL/GenBank/DDBJ whole genome shotgun (WGS) entry which is preliminary data.</text>
</comment>
<evidence type="ECO:0000313" key="3">
    <source>
        <dbReference type="EMBL" id="NMR21739.1"/>
    </source>
</evidence>
<dbReference type="AlphaFoldDB" id="A0A7Y0M1J7"/>
<dbReference type="CDD" id="cd11614">
    <property type="entry name" value="SAF_CpaB_FlgA_like"/>
    <property type="match status" value="1"/>
</dbReference>
<evidence type="ECO:0000313" key="4">
    <source>
        <dbReference type="Proteomes" id="UP000562124"/>
    </source>
</evidence>
<reference evidence="3 4" key="1">
    <citation type="submission" date="2020-04" db="EMBL/GenBank/DDBJ databases">
        <title>Sequencing and Assembly of C. fimi.</title>
        <authorList>
            <person name="Ramsey A.R."/>
        </authorList>
    </citation>
    <scope>NUCLEOTIDE SEQUENCE [LARGE SCALE GENOMIC DNA]</scope>
    <source>
        <strain evidence="3 4">SB</strain>
    </source>
</reference>
<feature type="domain" description="SAF" evidence="2">
    <location>
        <begin position="21"/>
        <end position="84"/>
    </location>
</feature>
<dbReference type="Pfam" id="PF08666">
    <property type="entry name" value="SAF"/>
    <property type="match status" value="1"/>
</dbReference>
<feature type="chain" id="PRO_5038765674" description="SAF domain-containing protein" evidence="1">
    <location>
        <begin position="18"/>
        <end position="94"/>
    </location>
</feature>
<sequence>MLAIFGALLAAWFVAAAGDRASVLRLARDVPYGATLTAQDVTSVEVAVDPAVGTVPAQDANRVVGMVAGTDLVAGSLLGRVSLIRGEVGVRLWP</sequence>
<evidence type="ECO:0000259" key="2">
    <source>
        <dbReference type="SMART" id="SM00858"/>
    </source>
</evidence>
<feature type="signal peptide" evidence="1">
    <location>
        <begin position="1"/>
        <end position="17"/>
    </location>
</feature>
<protein>
    <recommendedName>
        <fullName evidence="2">SAF domain-containing protein</fullName>
    </recommendedName>
</protein>
<dbReference type="EMBL" id="JABCJJ010000071">
    <property type="protein sequence ID" value="NMR21739.1"/>
    <property type="molecule type" value="Genomic_DNA"/>
</dbReference>
<organism evidence="3 4">
    <name type="scientific">Cellulomonas fimi</name>
    <dbReference type="NCBI Taxonomy" id="1708"/>
    <lineage>
        <taxon>Bacteria</taxon>
        <taxon>Bacillati</taxon>
        <taxon>Actinomycetota</taxon>
        <taxon>Actinomycetes</taxon>
        <taxon>Micrococcales</taxon>
        <taxon>Cellulomonadaceae</taxon>
        <taxon>Cellulomonas</taxon>
    </lineage>
</organism>
<evidence type="ECO:0000256" key="1">
    <source>
        <dbReference type="SAM" id="SignalP"/>
    </source>
</evidence>
<dbReference type="SMART" id="SM00858">
    <property type="entry name" value="SAF"/>
    <property type="match status" value="1"/>
</dbReference>
<gene>
    <name evidence="3" type="ORF">HIR71_16250</name>
</gene>
<dbReference type="InterPro" id="IPR013974">
    <property type="entry name" value="SAF"/>
</dbReference>
<keyword evidence="1" id="KW-0732">Signal</keyword>
<accession>A0A7Y0M1J7</accession>
<name>A0A7Y0M1J7_CELFI</name>
<proteinExistence type="predicted"/>